<feature type="domain" description="HTH cro/C1-type" evidence="1">
    <location>
        <begin position="7"/>
        <end position="59"/>
    </location>
</feature>
<evidence type="ECO:0000259" key="1">
    <source>
        <dbReference type="PROSITE" id="PS50943"/>
    </source>
</evidence>
<dbReference type="GO" id="GO:0003677">
    <property type="term" value="F:DNA binding"/>
    <property type="evidence" value="ECO:0007669"/>
    <property type="project" value="InterPro"/>
</dbReference>
<dbReference type="InterPro" id="IPR010982">
    <property type="entry name" value="Lambda_DNA-bd_dom_sf"/>
</dbReference>
<dbReference type="SUPFAM" id="SSF47413">
    <property type="entry name" value="lambda repressor-like DNA-binding domains"/>
    <property type="match status" value="1"/>
</dbReference>
<sequence length="127" mass="14684">MNSVDRVKELCKEYKIPVSRLEKELGFSNGYISQLRKGSFPASRLMQIADYFHVPVNYLLFGSECMDTNDENRNDISHDLEILKQKLNSQENTPVFYKKKALSKEDAIFFAGLIDLMIQRLQSSNNN</sequence>
<dbReference type="CDD" id="cd00093">
    <property type="entry name" value="HTH_XRE"/>
    <property type="match status" value="1"/>
</dbReference>
<organism evidence="2">
    <name type="scientific">Roseburia intestinalis</name>
    <dbReference type="NCBI Taxonomy" id="166486"/>
    <lineage>
        <taxon>Bacteria</taxon>
        <taxon>Bacillati</taxon>
        <taxon>Bacillota</taxon>
        <taxon>Clostridia</taxon>
        <taxon>Lachnospirales</taxon>
        <taxon>Lachnospiraceae</taxon>
        <taxon>Roseburia</taxon>
    </lineage>
</organism>
<name>A0A6N3G127_9FIRM</name>
<accession>A0A6N3G127</accession>
<proteinExistence type="predicted"/>
<reference evidence="2" key="1">
    <citation type="submission" date="2019-11" db="EMBL/GenBank/DDBJ databases">
        <authorList>
            <person name="Feng L."/>
        </authorList>
    </citation>
    <scope>NUCLEOTIDE SEQUENCE</scope>
    <source>
        <strain evidence="2">RintestinalisLFYP67</strain>
    </source>
</reference>
<dbReference type="RefSeq" id="WP_370818982.1">
    <property type="nucleotide sequence ID" value="NZ_CACRUM010000080.1"/>
</dbReference>
<dbReference type="Gene3D" id="1.10.260.40">
    <property type="entry name" value="lambda repressor-like DNA-binding domains"/>
    <property type="match status" value="1"/>
</dbReference>
<evidence type="ECO:0000313" key="2">
    <source>
        <dbReference type="EMBL" id="VYU57393.1"/>
    </source>
</evidence>
<dbReference type="InterPro" id="IPR001387">
    <property type="entry name" value="Cro/C1-type_HTH"/>
</dbReference>
<dbReference type="EMBL" id="CACRUM010000080">
    <property type="protein sequence ID" value="VYU57393.1"/>
    <property type="molecule type" value="Genomic_DNA"/>
</dbReference>
<gene>
    <name evidence="2" type="ORF">RILFYP67_02409</name>
</gene>
<dbReference type="AlphaFoldDB" id="A0A6N3G127"/>
<protein>
    <submittedName>
        <fullName evidence="2">Helix-turn-helix domain protein</fullName>
    </submittedName>
</protein>
<dbReference type="SMART" id="SM00530">
    <property type="entry name" value="HTH_XRE"/>
    <property type="match status" value="1"/>
</dbReference>
<dbReference type="PROSITE" id="PS50943">
    <property type="entry name" value="HTH_CROC1"/>
    <property type="match status" value="1"/>
</dbReference>